<accession>A0A9N9MWZ2</accession>
<evidence type="ECO:0000256" key="1">
    <source>
        <dbReference type="SAM" id="SignalP"/>
    </source>
</evidence>
<protein>
    <submittedName>
        <fullName evidence="2">Uncharacterized protein</fullName>
    </submittedName>
</protein>
<evidence type="ECO:0000313" key="3">
    <source>
        <dbReference type="Proteomes" id="UP001152799"/>
    </source>
</evidence>
<feature type="signal peptide" evidence="1">
    <location>
        <begin position="1"/>
        <end position="22"/>
    </location>
</feature>
<gene>
    <name evidence="2" type="ORF">CEUTPL_LOCUS12105</name>
</gene>
<dbReference type="AlphaFoldDB" id="A0A9N9MWZ2"/>
<reference evidence="2" key="1">
    <citation type="submission" date="2022-01" db="EMBL/GenBank/DDBJ databases">
        <authorList>
            <person name="King R."/>
        </authorList>
    </citation>
    <scope>NUCLEOTIDE SEQUENCE</scope>
</reference>
<organism evidence="2 3">
    <name type="scientific">Ceutorhynchus assimilis</name>
    <name type="common">cabbage seed weevil</name>
    <dbReference type="NCBI Taxonomy" id="467358"/>
    <lineage>
        <taxon>Eukaryota</taxon>
        <taxon>Metazoa</taxon>
        <taxon>Ecdysozoa</taxon>
        <taxon>Arthropoda</taxon>
        <taxon>Hexapoda</taxon>
        <taxon>Insecta</taxon>
        <taxon>Pterygota</taxon>
        <taxon>Neoptera</taxon>
        <taxon>Endopterygota</taxon>
        <taxon>Coleoptera</taxon>
        <taxon>Polyphaga</taxon>
        <taxon>Cucujiformia</taxon>
        <taxon>Curculionidae</taxon>
        <taxon>Ceutorhynchinae</taxon>
        <taxon>Ceutorhynchus</taxon>
    </lineage>
</organism>
<evidence type="ECO:0000313" key="2">
    <source>
        <dbReference type="EMBL" id="CAG9771675.1"/>
    </source>
</evidence>
<name>A0A9N9MWZ2_9CUCU</name>
<keyword evidence="1" id="KW-0732">Signal</keyword>
<keyword evidence="3" id="KW-1185">Reference proteome</keyword>
<dbReference type="Proteomes" id="UP001152799">
    <property type="component" value="Chromosome 7"/>
</dbReference>
<proteinExistence type="predicted"/>
<dbReference type="EMBL" id="OU892283">
    <property type="protein sequence ID" value="CAG9771675.1"/>
    <property type="molecule type" value="Genomic_DNA"/>
</dbReference>
<feature type="chain" id="PRO_5040137670" evidence="1">
    <location>
        <begin position="23"/>
        <end position="91"/>
    </location>
</feature>
<sequence>MKAKAVIIVLNVTLLLVLSVYASPVVPSSEPTMSNFIKKKIRTIDNMTSDDEKNSSDLNTAEAAIFRPLFVYRKYSAQRRRISRPYPYYMG</sequence>